<dbReference type="PANTHER" id="PTHR43201">
    <property type="entry name" value="ACYL-COA SYNTHETASE"/>
    <property type="match status" value="1"/>
</dbReference>
<dbReference type="AlphaFoldDB" id="A0A427SYF3"/>
<comment type="caution">
    <text evidence="5">The sequence shown here is derived from an EMBL/GenBank/DDBJ whole genome shotgun (WGS) entry which is preliminary data.</text>
</comment>
<dbReference type="Gene3D" id="3.40.50.12780">
    <property type="entry name" value="N-terminal domain of ligase-like"/>
    <property type="match status" value="1"/>
</dbReference>
<keyword evidence="2 5" id="KW-0436">Ligase</keyword>
<keyword evidence="6" id="KW-1185">Reference proteome</keyword>
<organism evidence="5 6">
    <name type="scientific">Amycolatopsis eburnea</name>
    <dbReference type="NCBI Taxonomy" id="2267691"/>
    <lineage>
        <taxon>Bacteria</taxon>
        <taxon>Bacillati</taxon>
        <taxon>Actinomycetota</taxon>
        <taxon>Actinomycetes</taxon>
        <taxon>Pseudonocardiales</taxon>
        <taxon>Pseudonocardiaceae</taxon>
        <taxon>Amycolatopsis</taxon>
    </lineage>
</organism>
<evidence type="ECO:0000313" key="6">
    <source>
        <dbReference type="Proteomes" id="UP000267081"/>
    </source>
</evidence>
<accession>A0A427SYF3</accession>
<dbReference type="PANTHER" id="PTHR43201:SF5">
    <property type="entry name" value="MEDIUM-CHAIN ACYL-COA LIGASE ACSF2, MITOCHONDRIAL"/>
    <property type="match status" value="1"/>
</dbReference>
<dbReference type="GO" id="GO:0031956">
    <property type="term" value="F:medium-chain fatty acid-CoA ligase activity"/>
    <property type="evidence" value="ECO:0007669"/>
    <property type="project" value="TreeGrafter"/>
</dbReference>
<feature type="domain" description="AMP-dependent synthetase/ligase" evidence="3">
    <location>
        <begin position="25"/>
        <end position="385"/>
    </location>
</feature>
<dbReference type="InterPro" id="IPR025110">
    <property type="entry name" value="AMP-bd_C"/>
</dbReference>
<dbReference type="InterPro" id="IPR045851">
    <property type="entry name" value="AMP-bd_C_sf"/>
</dbReference>
<dbReference type="RefSeq" id="WP_125314380.1">
    <property type="nucleotide sequence ID" value="NZ_RSEC01000060.1"/>
</dbReference>
<name>A0A427SYF3_9PSEU</name>
<reference evidence="5 6" key="1">
    <citation type="submission" date="2018-12" db="EMBL/GenBank/DDBJ databases">
        <title>Amycolatopsis eburnea sp. nov. actinomycete associate with arbuscular mycorrhiza fungal spore.</title>
        <authorList>
            <person name="Lumyong S."/>
            <person name="Chaiya L."/>
        </authorList>
    </citation>
    <scope>NUCLEOTIDE SEQUENCE [LARGE SCALE GENOMIC DNA]</scope>
    <source>
        <strain evidence="5 6">GLM-1</strain>
    </source>
</reference>
<comment type="similarity">
    <text evidence="1">Belongs to the ATP-dependent AMP-binding enzyme family.</text>
</comment>
<dbReference type="Pfam" id="PF13193">
    <property type="entry name" value="AMP-binding_C"/>
    <property type="match status" value="1"/>
</dbReference>
<dbReference type="Pfam" id="PF00501">
    <property type="entry name" value="AMP-binding"/>
    <property type="match status" value="1"/>
</dbReference>
<sequence>MTASPPTTSEHDVAETFPAVLADLAVRRPDAEAVVAPDGRITFAELAARVDDLAGALAAAGLRPGDRVGILLPNSLRWLVALLGAQRAGLVAVPMNTWYRSSELGHLIGSADLRLVISQAEVFGKDVVAELTAAGHGETFDGTRRDGYLGAVLWPRAEKLPPALAASPAPPPLVTENDLAMILYTSGSTALPKAVPLRHGKLLRNGRAMGERMHLRPADRLWIAMPMFFGFGACNALPVALTHGVTLCLQEKVEGDAGLEMIERERCTVVYAMPTAMRTLLDAPSLPTRDLSAVRTGPIGFTAEDKRQQIERLHLVEGCSAYGLTESYGFAAMNDAHDPLEDRLHTQGTVLPTQEVRIVAPDGTVCPPGTRGEIEVRGCVIDGYLGGDAVNAGTRSADGWFRTGDLGLIDADGRLVFGGRWKEMLKVKGINVAPMEIEGIVAAHEEVSQVYVIGLDTPDGDQEMVGVVVPEPGASEVDLVERLTAHVRSQVASYKVPSRFLLMDVTAIPQTDTGKVSKLKLRQQIEANR</sequence>
<dbReference type="Gene3D" id="3.30.300.30">
    <property type="match status" value="1"/>
</dbReference>
<evidence type="ECO:0000256" key="2">
    <source>
        <dbReference type="ARBA" id="ARBA00022598"/>
    </source>
</evidence>
<protein>
    <submittedName>
        <fullName evidence="5">Long-chain fatty acid--CoA ligase</fullName>
    </submittedName>
</protein>
<dbReference type="GO" id="GO:0006631">
    <property type="term" value="P:fatty acid metabolic process"/>
    <property type="evidence" value="ECO:0007669"/>
    <property type="project" value="TreeGrafter"/>
</dbReference>
<dbReference type="EMBL" id="RSEC01000060">
    <property type="protein sequence ID" value="RSD10250.1"/>
    <property type="molecule type" value="Genomic_DNA"/>
</dbReference>
<proteinExistence type="inferred from homology"/>
<evidence type="ECO:0000259" key="4">
    <source>
        <dbReference type="Pfam" id="PF13193"/>
    </source>
</evidence>
<feature type="domain" description="AMP-binding enzyme C-terminal" evidence="4">
    <location>
        <begin position="436"/>
        <end position="515"/>
    </location>
</feature>
<evidence type="ECO:0000256" key="1">
    <source>
        <dbReference type="ARBA" id="ARBA00006432"/>
    </source>
</evidence>
<dbReference type="InterPro" id="IPR042099">
    <property type="entry name" value="ANL_N_sf"/>
</dbReference>
<evidence type="ECO:0000313" key="5">
    <source>
        <dbReference type="EMBL" id="RSD10250.1"/>
    </source>
</evidence>
<dbReference type="OrthoDB" id="9803968at2"/>
<gene>
    <name evidence="5" type="ORF">EIY87_35780</name>
</gene>
<dbReference type="InterPro" id="IPR000873">
    <property type="entry name" value="AMP-dep_synth/lig_dom"/>
</dbReference>
<dbReference type="SUPFAM" id="SSF56801">
    <property type="entry name" value="Acetyl-CoA synthetase-like"/>
    <property type="match status" value="1"/>
</dbReference>
<evidence type="ECO:0000259" key="3">
    <source>
        <dbReference type="Pfam" id="PF00501"/>
    </source>
</evidence>
<dbReference type="Proteomes" id="UP000267081">
    <property type="component" value="Unassembled WGS sequence"/>
</dbReference>